<accession>A0A0K1PLX6</accession>
<comment type="subcellular location">
    <subcellularLocation>
        <location evidence="5">Cell membrane</location>
        <topology evidence="5">Multi-pass membrane protein</topology>
    </subcellularLocation>
    <subcellularLocation>
        <location evidence="1">Membrane</location>
        <topology evidence="1">Multi-pass membrane protein</topology>
    </subcellularLocation>
</comment>
<dbReference type="Proteomes" id="UP000064967">
    <property type="component" value="Chromosome"/>
</dbReference>
<evidence type="ECO:0000313" key="7">
    <source>
        <dbReference type="Proteomes" id="UP000064967"/>
    </source>
</evidence>
<sequence length="258" mass="27400">MASSQEHETRHHETTVERLRYLLVLSVGLLAGMLSGIVGTGSSMLLMPVLVALFGPRHAVPIMAIASIMGNFGKVLAWRREIDWRACGAYCATAVPGAALGVRTLLALPPHTVELALGVFFIAMVPTRRWLARRDFRFSLWHLAMIGGVVGFLTGIVVSTGPITVPVFMSYGLVKGAFLATEAAGSLAVYGAKVATFNHFGALPLAIVANGLIIGSSLMVGSYAARHVVVRMSPATFKLVVDGLMLSSGLSLLWEAAR</sequence>
<dbReference type="KEGG" id="llu:AKJ09_00778"/>
<evidence type="ECO:0000256" key="3">
    <source>
        <dbReference type="ARBA" id="ARBA00022989"/>
    </source>
</evidence>
<keyword evidence="7" id="KW-1185">Reference proteome</keyword>
<name>A0A0K1PLX6_9BACT</name>
<proteinExistence type="inferred from homology"/>
<reference evidence="6 7" key="1">
    <citation type="submission" date="2015-08" db="EMBL/GenBank/DDBJ databases">
        <authorList>
            <person name="Babu N.S."/>
            <person name="Beckwith C.J."/>
            <person name="Beseler K.G."/>
            <person name="Brison A."/>
            <person name="Carone J.V."/>
            <person name="Caskin T.P."/>
            <person name="Diamond M."/>
            <person name="Durham M.E."/>
            <person name="Foxe J.M."/>
            <person name="Go M."/>
            <person name="Henderson B.A."/>
            <person name="Jones I.B."/>
            <person name="McGettigan J.A."/>
            <person name="Micheletti S.J."/>
            <person name="Nasrallah M.E."/>
            <person name="Ortiz D."/>
            <person name="Piller C.R."/>
            <person name="Privatt S.R."/>
            <person name="Schneider S.L."/>
            <person name="Sharp S."/>
            <person name="Smith T.C."/>
            <person name="Stanton J.D."/>
            <person name="Ullery H.E."/>
            <person name="Wilson R.J."/>
            <person name="Serrano M.G."/>
            <person name="Buck G."/>
            <person name="Lee V."/>
            <person name="Wang Y."/>
            <person name="Carvalho R."/>
            <person name="Voegtly L."/>
            <person name="Shi R."/>
            <person name="Duckworth R."/>
            <person name="Johnson A."/>
            <person name="Loviza R."/>
            <person name="Walstead R."/>
            <person name="Shah Z."/>
            <person name="Kiflezghi M."/>
            <person name="Wade K."/>
            <person name="Ball S.L."/>
            <person name="Bradley K.W."/>
            <person name="Asai D.J."/>
            <person name="Bowman C.A."/>
            <person name="Russell D.A."/>
            <person name="Pope W.H."/>
            <person name="Jacobs-Sera D."/>
            <person name="Hendrix R.W."/>
            <person name="Hatfull G.F."/>
        </authorList>
    </citation>
    <scope>NUCLEOTIDE SEQUENCE [LARGE SCALE GENOMIC DNA]</scope>
    <source>
        <strain evidence="6 7">DSM 27648</strain>
    </source>
</reference>
<dbReference type="AlphaFoldDB" id="A0A0K1PLX6"/>
<dbReference type="EMBL" id="CP012333">
    <property type="protein sequence ID" value="AKU94114.1"/>
    <property type="molecule type" value="Genomic_DNA"/>
</dbReference>
<dbReference type="PANTHER" id="PTHR43483">
    <property type="entry name" value="MEMBRANE TRANSPORTER PROTEIN HI_0806-RELATED"/>
    <property type="match status" value="1"/>
</dbReference>
<keyword evidence="5" id="KW-1003">Cell membrane</keyword>
<keyword evidence="3 5" id="KW-1133">Transmembrane helix</keyword>
<comment type="similarity">
    <text evidence="5">Belongs to the 4-toluene sulfonate uptake permease (TSUP) (TC 2.A.102) family.</text>
</comment>
<dbReference type="Pfam" id="PF01925">
    <property type="entry name" value="TauE"/>
    <property type="match status" value="1"/>
</dbReference>
<feature type="transmembrane region" description="Helical" evidence="5">
    <location>
        <begin position="202"/>
        <end position="223"/>
    </location>
</feature>
<feature type="transmembrane region" description="Helical" evidence="5">
    <location>
        <begin position="89"/>
        <end position="109"/>
    </location>
</feature>
<feature type="transmembrane region" description="Helical" evidence="5">
    <location>
        <begin position="58"/>
        <end position="77"/>
    </location>
</feature>
<keyword evidence="2 5" id="KW-0812">Transmembrane</keyword>
<feature type="transmembrane region" description="Helical" evidence="5">
    <location>
        <begin position="21"/>
        <end position="46"/>
    </location>
</feature>
<evidence type="ECO:0000256" key="4">
    <source>
        <dbReference type="ARBA" id="ARBA00023136"/>
    </source>
</evidence>
<evidence type="ECO:0000256" key="2">
    <source>
        <dbReference type="ARBA" id="ARBA00022692"/>
    </source>
</evidence>
<gene>
    <name evidence="6" type="ORF">AKJ09_00778</name>
</gene>
<keyword evidence="4 5" id="KW-0472">Membrane</keyword>
<dbReference type="PATRIC" id="fig|1391654.3.peg.786"/>
<organism evidence="6 7">
    <name type="scientific">Labilithrix luteola</name>
    <dbReference type="NCBI Taxonomy" id="1391654"/>
    <lineage>
        <taxon>Bacteria</taxon>
        <taxon>Pseudomonadati</taxon>
        <taxon>Myxococcota</taxon>
        <taxon>Polyangia</taxon>
        <taxon>Polyangiales</taxon>
        <taxon>Labilitrichaceae</taxon>
        <taxon>Labilithrix</taxon>
    </lineage>
</organism>
<evidence type="ECO:0000313" key="6">
    <source>
        <dbReference type="EMBL" id="AKU94114.1"/>
    </source>
</evidence>
<feature type="transmembrane region" description="Helical" evidence="5">
    <location>
        <begin position="115"/>
        <end position="131"/>
    </location>
</feature>
<feature type="transmembrane region" description="Helical" evidence="5">
    <location>
        <begin position="143"/>
        <end position="163"/>
    </location>
</feature>
<protein>
    <recommendedName>
        <fullName evidence="5">Probable membrane transporter protein</fullName>
    </recommendedName>
</protein>
<dbReference type="InterPro" id="IPR002781">
    <property type="entry name" value="TM_pro_TauE-like"/>
</dbReference>
<dbReference type="GO" id="GO:0005886">
    <property type="term" value="C:plasma membrane"/>
    <property type="evidence" value="ECO:0007669"/>
    <property type="project" value="UniProtKB-SubCell"/>
</dbReference>
<evidence type="ECO:0000256" key="5">
    <source>
        <dbReference type="RuleBase" id="RU363041"/>
    </source>
</evidence>
<evidence type="ECO:0000256" key="1">
    <source>
        <dbReference type="ARBA" id="ARBA00004141"/>
    </source>
</evidence>
<dbReference type="PANTHER" id="PTHR43483:SF3">
    <property type="entry name" value="MEMBRANE TRANSPORTER PROTEIN HI_0806-RELATED"/>
    <property type="match status" value="1"/>
</dbReference>